<dbReference type="EMBL" id="CABDUW010000342">
    <property type="protein sequence ID" value="VTJ66442.1"/>
    <property type="molecule type" value="Genomic_DNA"/>
</dbReference>
<proteinExistence type="predicted"/>
<organism evidence="2 3">
    <name type="scientific">Marmota monax</name>
    <name type="common">Woodchuck</name>
    <dbReference type="NCBI Taxonomy" id="9995"/>
    <lineage>
        <taxon>Eukaryota</taxon>
        <taxon>Metazoa</taxon>
        <taxon>Chordata</taxon>
        <taxon>Craniata</taxon>
        <taxon>Vertebrata</taxon>
        <taxon>Euteleostomi</taxon>
        <taxon>Mammalia</taxon>
        <taxon>Eutheria</taxon>
        <taxon>Euarchontoglires</taxon>
        <taxon>Glires</taxon>
        <taxon>Rodentia</taxon>
        <taxon>Sciuromorpha</taxon>
        <taxon>Sciuridae</taxon>
        <taxon>Xerinae</taxon>
        <taxon>Marmotini</taxon>
        <taxon>Marmota</taxon>
    </lineage>
</organism>
<reference evidence="1" key="2">
    <citation type="submission" date="2020-08" db="EMBL/GenBank/DDBJ databases">
        <authorList>
            <person name="Shumante A."/>
            <person name="Zimin A.V."/>
            <person name="Puiu D."/>
            <person name="Salzberg S.L."/>
        </authorList>
    </citation>
    <scope>NUCLEOTIDE SEQUENCE</scope>
    <source>
        <strain evidence="1">WC2-LM</strain>
        <tissue evidence="1">Liver</tissue>
    </source>
</reference>
<dbReference type="AlphaFoldDB" id="A0A5E4BCV0"/>
<dbReference type="InterPro" id="IPR024079">
    <property type="entry name" value="MetalloPept_cat_dom_sf"/>
</dbReference>
<evidence type="ECO:0000313" key="2">
    <source>
        <dbReference type="EMBL" id="VTJ66442.1"/>
    </source>
</evidence>
<dbReference type="Gene3D" id="3.40.390.10">
    <property type="entry name" value="Collagenase (Catalytic Domain)"/>
    <property type="match status" value="1"/>
</dbReference>
<dbReference type="Proteomes" id="UP000335636">
    <property type="component" value="Unassembled WGS sequence"/>
</dbReference>
<reference evidence="2 3" key="1">
    <citation type="submission" date="2019-04" db="EMBL/GenBank/DDBJ databases">
        <authorList>
            <person name="Alioto T."/>
            <person name="Alioto T."/>
        </authorList>
    </citation>
    <scope>NUCLEOTIDE SEQUENCE [LARGE SCALE GENOMIC DNA]</scope>
</reference>
<dbReference type="SUPFAM" id="SSF55486">
    <property type="entry name" value="Metalloproteases ('zincins'), catalytic domain"/>
    <property type="match status" value="1"/>
</dbReference>
<accession>A0A5E4BCV0</accession>
<sequence>MSTDESTMFTLLCSGEKPLQREERRGSRSHGLPSCHPAACFGMVHDGEGNMCKKSEGNIMSPTLAGRNGVFSWSPCSRQYLHKFLRYEHLHQLCHLPAPLVVTPCSASCACSLGGFAGLGSSQGILRFS</sequence>
<evidence type="ECO:0000313" key="1">
    <source>
        <dbReference type="EMBL" id="KAF7467992.1"/>
    </source>
</evidence>
<dbReference type="Proteomes" id="UP000662637">
    <property type="component" value="Unassembled WGS sequence"/>
</dbReference>
<dbReference type="EMBL" id="WJEC01007788">
    <property type="protein sequence ID" value="KAF7467992.1"/>
    <property type="molecule type" value="Genomic_DNA"/>
</dbReference>
<evidence type="ECO:0000313" key="3">
    <source>
        <dbReference type="Proteomes" id="UP000335636"/>
    </source>
</evidence>
<name>A0A5E4BCV0_MARMO</name>
<protein>
    <submittedName>
        <fullName evidence="2">Uncharacterized protein</fullName>
    </submittedName>
</protein>
<keyword evidence="3" id="KW-1185">Reference proteome</keyword>
<gene>
    <name evidence="1" type="ORF">GHT09_000490</name>
    <name evidence="2" type="ORF">MONAX_5E017555</name>
</gene>
<dbReference type="GO" id="GO:0008237">
    <property type="term" value="F:metallopeptidase activity"/>
    <property type="evidence" value="ECO:0007669"/>
    <property type="project" value="InterPro"/>
</dbReference>